<dbReference type="EMBL" id="JOJR01000235">
    <property type="protein sequence ID" value="RCN41480.1"/>
    <property type="molecule type" value="Genomic_DNA"/>
</dbReference>
<accession>A0A368GEL6</accession>
<evidence type="ECO:0000313" key="3">
    <source>
        <dbReference type="EMBL" id="RCN41480.1"/>
    </source>
</evidence>
<sequence>MMMNSLVFLAAVCLSRANPVPQEIHAVSGRPPYLSKMGGQGHQVGMTGLPIGQTGGVNGQSEFNAQNGLGSGQPPMGGAAPQQQ</sequence>
<keyword evidence="2" id="KW-0732">Signal</keyword>
<dbReference type="OrthoDB" id="10559079at2759"/>
<feature type="region of interest" description="Disordered" evidence="1">
    <location>
        <begin position="34"/>
        <end position="84"/>
    </location>
</feature>
<feature type="chain" id="PRO_5016696331" evidence="2">
    <location>
        <begin position="18"/>
        <end position="84"/>
    </location>
</feature>
<dbReference type="Proteomes" id="UP000252519">
    <property type="component" value="Unassembled WGS sequence"/>
</dbReference>
<name>A0A368GEL6_ANCCA</name>
<gene>
    <name evidence="3" type="ORF">ANCCAN_12589</name>
</gene>
<proteinExistence type="predicted"/>
<comment type="caution">
    <text evidence="3">The sequence shown here is derived from an EMBL/GenBank/DDBJ whole genome shotgun (WGS) entry which is preliminary data.</text>
</comment>
<feature type="signal peptide" evidence="2">
    <location>
        <begin position="1"/>
        <end position="17"/>
    </location>
</feature>
<feature type="compositionally biased region" description="Polar residues" evidence="1">
    <location>
        <begin position="59"/>
        <end position="68"/>
    </location>
</feature>
<dbReference type="AlphaFoldDB" id="A0A368GEL6"/>
<evidence type="ECO:0000256" key="2">
    <source>
        <dbReference type="SAM" id="SignalP"/>
    </source>
</evidence>
<organism evidence="3 4">
    <name type="scientific">Ancylostoma caninum</name>
    <name type="common">Dog hookworm</name>
    <dbReference type="NCBI Taxonomy" id="29170"/>
    <lineage>
        <taxon>Eukaryota</taxon>
        <taxon>Metazoa</taxon>
        <taxon>Ecdysozoa</taxon>
        <taxon>Nematoda</taxon>
        <taxon>Chromadorea</taxon>
        <taxon>Rhabditida</taxon>
        <taxon>Rhabditina</taxon>
        <taxon>Rhabditomorpha</taxon>
        <taxon>Strongyloidea</taxon>
        <taxon>Ancylostomatidae</taxon>
        <taxon>Ancylostomatinae</taxon>
        <taxon>Ancylostoma</taxon>
    </lineage>
</organism>
<evidence type="ECO:0000256" key="1">
    <source>
        <dbReference type="SAM" id="MobiDB-lite"/>
    </source>
</evidence>
<reference evidence="3 4" key="1">
    <citation type="submission" date="2014-10" db="EMBL/GenBank/DDBJ databases">
        <title>Draft genome of the hookworm Ancylostoma caninum.</title>
        <authorList>
            <person name="Mitreva M."/>
        </authorList>
    </citation>
    <scope>NUCLEOTIDE SEQUENCE [LARGE SCALE GENOMIC DNA]</scope>
    <source>
        <strain evidence="3 4">Baltimore</strain>
    </source>
</reference>
<protein>
    <submittedName>
        <fullName evidence="3">Uncharacterized protein</fullName>
    </submittedName>
</protein>
<evidence type="ECO:0000313" key="4">
    <source>
        <dbReference type="Proteomes" id="UP000252519"/>
    </source>
</evidence>
<keyword evidence="4" id="KW-1185">Reference proteome</keyword>
<feature type="compositionally biased region" description="Low complexity" evidence="1">
    <location>
        <begin position="72"/>
        <end position="84"/>
    </location>
</feature>